<proteinExistence type="predicted"/>
<organism evidence="2">
    <name type="scientific">marine sediment metagenome</name>
    <dbReference type="NCBI Taxonomy" id="412755"/>
    <lineage>
        <taxon>unclassified sequences</taxon>
        <taxon>metagenomes</taxon>
        <taxon>ecological metagenomes</taxon>
    </lineage>
</organism>
<dbReference type="AlphaFoldDB" id="A0A0F9AMB7"/>
<name>A0A0F9AMB7_9ZZZZ</name>
<reference evidence="2" key="1">
    <citation type="journal article" date="2015" name="Nature">
        <title>Complex archaea that bridge the gap between prokaryotes and eukaryotes.</title>
        <authorList>
            <person name="Spang A."/>
            <person name="Saw J.H."/>
            <person name="Jorgensen S.L."/>
            <person name="Zaremba-Niedzwiedzka K."/>
            <person name="Martijn J."/>
            <person name="Lind A.E."/>
            <person name="van Eijk R."/>
            <person name="Schleper C."/>
            <person name="Guy L."/>
            <person name="Ettema T.J."/>
        </authorList>
    </citation>
    <scope>NUCLEOTIDE SEQUENCE</scope>
</reference>
<gene>
    <name evidence="2" type="ORF">LCGC14_2831710</name>
</gene>
<protein>
    <submittedName>
        <fullName evidence="2">Uncharacterized protein</fullName>
    </submittedName>
</protein>
<evidence type="ECO:0000256" key="1">
    <source>
        <dbReference type="SAM" id="MobiDB-lite"/>
    </source>
</evidence>
<comment type="caution">
    <text evidence="2">The sequence shown here is derived from an EMBL/GenBank/DDBJ whole genome shotgun (WGS) entry which is preliminary data.</text>
</comment>
<evidence type="ECO:0000313" key="2">
    <source>
        <dbReference type="EMBL" id="KKK79614.1"/>
    </source>
</evidence>
<feature type="non-terminal residue" evidence="2">
    <location>
        <position position="123"/>
    </location>
</feature>
<feature type="region of interest" description="Disordered" evidence="1">
    <location>
        <begin position="103"/>
        <end position="123"/>
    </location>
</feature>
<dbReference type="EMBL" id="LAZR01053949">
    <property type="protein sequence ID" value="KKK79614.1"/>
    <property type="molecule type" value="Genomic_DNA"/>
</dbReference>
<sequence>MRGVEVSELELGTDGGITVKSLATIYEDGEVVGASYLASSLRKAVEARGPLALESTVRLYNNGYYGASWIDKGRVYLKEGQEAPVGMQVKEGPRGGRYYYTAAGRGRPLGDAPSNWKPREGER</sequence>
<accession>A0A0F9AMB7</accession>